<feature type="transmembrane region" description="Helical" evidence="2">
    <location>
        <begin position="272"/>
        <end position="291"/>
    </location>
</feature>
<gene>
    <name evidence="3" type="ORF">BDW42DRAFT_177055</name>
</gene>
<dbReference type="OrthoDB" id="4510324at2759"/>
<dbReference type="Gene3D" id="1.25.40.10">
    <property type="entry name" value="Tetratricopeptide repeat domain"/>
    <property type="match status" value="1"/>
</dbReference>
<feature type="region of interest" description="Disordered" evidence="1">
    <location>
        <begin position="402"/>
        <end position="575"/>
    </location>
</feature>
<evidence type="ECO:0000256" key="1">
    <source>
        <dbReference type="SAM" id="MobiDB-lite"/>
    </source>
</evidence>
<evidence type="ECO:0000256" key="2">
    <source>
        <dbReference type="SAM" id="Phobius"/>
    </source>
</evidence>
<dbReference type="Proteomes" id="UP000235023">
    <property type="component" value="Unassembled WGS sequence"/>
</dbReference>
<name>A0A2J5HJU2_9EURO</name>
<evidence type="ECO:0000313" key="4">
    <source>
        <dbReference type="Proteomes" id="UP000235023"/>
    </source>
</evidence>
<feature type="compositionally biased region" description="Low complexity" evidence="1">
    <location>
        <begin position="550"/>
        <end position="559"/>
    </location>
</feature>
<keyword evidence="2" id="KW-0812">Transmembrane</keyword>
<reference evidence="4" key="1">
    <citation type="submission" date="2017-12" db="EMBL/GenBank/DDBJ databases">
        <authorList>
            <consortium name="DOE Joint Genome Institute"/>
            <person name="Mondo S.J."/>
            <person name="Kjaerbolling I."/>
            <person name="Vesth T.C."/>
            <person name="Frisvad J.C."/>
            <person name="Nybo J.L."/>
            <person name="Theobald S."/>
            <person name="Kuo A."/>
            <person name="Bowyer P."/>
            <person name="Matsuda Y."/>
            <person name="Lyhne E.K."/>
            <person name="Kogle M.E."/>
            <person name="Clum A."/>
            <person name="Lipzen A."/>
            <person name="Salamov A."/>
            <person name="Ngan C.Y."/>
            <person name="Daum C."/>
            <person name="Chiniquy J."/>
            <person name="Barry K."/>
            <person name="LaButti K."/>
            <person name="Haridas S."/>
            <person name="Simmons B.A."/>
            <person name="Magnuson J.K."/>
            <person name="Mortensen U.H."/>
            <person name="Larsen T.O."/>
            <person name="Grigoriev I.V."/>
            <person name="Baker S.E."/>
            <person name="Andersen M.R."/>
            <person name="Nordberg H.P."/>
            <person name="Cantor M.N."/>
            <person name="Hua S.X."/>
        </authorList>
    </citation>
    <scope>NUCLEOTIDE SEQUENCE [LARGE SCALE GENOMIC DNA]</scope>
    <source>
        <strain evidence="4">IBT 19404</strain>
    </source>
</reference>
<keyword evidence="2" id="KW-1133">Transmembrane helix</keyword>
<feature type="compositionally biased region" description="Polar residues" evidence="1">
    <location>
        <begin position="517"/>
        <end position="541"/>
    </location>
</feature>
<accession>A0A2J5HJU2</accession>
<protein>
    <submittedName>
        <fullName evidence="3">Uncharacterized protein</fullName>
    </submittedName>
</protein>
<proteinExistence type="predicted"/>
<dbReference type="InterPro" id="IPR011990">
    <property type="entry name" value="TPR-like_helical_dom_sf"/>
</dbReference>
<evidence type="ECO:0000313" key="3">
    <source>
        <dbReference type="EMBL" id="PLN77304.1"/>
    </source>
</evidence>
<dbReference type="AlphaFoldDB" id="A0A2J5HJU2"/>
<sequence length="646" mass="71848">MAASSIAGGEPRLAGLMVRRAHIHLQQHLQNGQIDELDQAMAAVQIAVHLAKSGPKRVHLGSMLNMLGILSLRRYARNANEAVLDDALHQFSWALEYFSDSHPQQAIALAGIAQMRASRYDRTGAMLDLEEAVSQMQTAIHIQQRFNDTDLLAIMLSNLGCVLWRRYQRTGNSENLHEAFTSMTKAVAAVSPDNAQLRGSIWTNLAGLLVRQYEVTHALEHLGNAVFEAREVAHAAPESPELDLLLDFLGKLARREHARRVSVPGRATPPFLSFYSELLVLSIVVSLFVVFSSYSKMLFYPIVFLVGMCCSGITSKLYQKYTEGNRQSQSLYFTRAESPNTPLEDIPKILDLPLFDDRLFETIQTESDNYAFGVDGPSNFVQTNDYAITEREDVHGNNEDEYYAESTRSALNKSSDPSFHDREADQVPQIENEKQNPIIAVSKLQPRDNTPNDEGFSGSVESDRSRNETENDKLPFADVKSDQKKQAQILNTAPTHVNIKQASEEETTKIVADPSAEQAQDRVQNVNVTGRLSIDPSSYIASEQLRNRRPPSSSPSMRPAGGDAQSTLNTESIPHAPTALRNVRKKQIHKKFRNFDLPNLMSQQNAQKESENLVAADQGDTTHDIHKNEGNAMGNLFSRRANVVGG</sequence>
<keyword evidence="2" id="KW-0472">Membrane</keyword>
<feature type="compositionally biased region" description="Basic and acidic residues" evidence="1">
    <location>
        <begin position="461"/>
        <end position="485"/>
    </location>
</feature>
<organism evidence="3 4">
    <name type="scientific">Aspergillus taichungensis</name>
    <dbReference type="NCBI Taxonomy" id="482145"/>
    <lineage>
        <taxon>Eukaryota</taxon>
        <taxon>Fungi</taxon>
        <taxon>Dikarya</taxon>
        <taxon>Ascomycota</taxon>
        <taxon>Pezizomycotina</taxon>
        <taxon>Eurotiomycetes</taxon>
        <taxon>Eurotiomycetidae</taxon>
        <taxon>Eurotiales</taxon>
        <taxon>Aspergillaceae</taxon>
        <taxon>Aspergillus</taxon>
        <taxon>Aspergillus subgen. Circumdati</taxon>
    </lineage>
</organism>
<feature type="transmembrane region" description="Helical" evidence="2">
    <location>
        <begin position="298"/>
        <end position="318"/>
    </location>
</feature>
<dbReference type="SUPFAM" id="SSF48452">
    <property type="entry name" value="TPR-like"/>
    <property type="match status" value="1"/>
</dbReference>
<feature type="compositionally biased region" description="Polar residues" evidence="1">
    <location>
        <begin position="486"/>
        <end position="501"/>
    </location>
</feature>
<feature type="compositionally biased region" description="Polar residues" evidence="1">
    <location>
        <begin position="406"/>
        <end position="417"/>
    </location>
</feature>
<dbReference type="EMBL" id="KZ559598">
    <property type="protein sequence ID" value="PLN77304.1"/>
    <property type="molecule type" value="Genomic_DNA"/>
</dbReference>
<keyword evidence="4" id="KW-1185">Reference proteome</keyword>